<evidence type="ECO:0000313" key="1">
    <source>
        <dbReference type="EMBL" id="CAB4139642.1"/>
    </source>
</evidence>
<reference evidence="1" key="1">
    <citation type="submission" date="2020-04" db="EMBL/GenBank/DDBJ databases">
        <authorList>
            <person name="Chiriac C."/>
            <person name="Salcher M."/>
            <person name="Ghai R."/>
            <person name="Kavagutti S V."/>
        </authorList>
    </citation>
    <scope>NUCLEOTIDE SEQUENCE</scope>
</reference>
<protein>
    <submittedName>
        <fullName evidence="1">Uncharacterized protein</fullName>
    </submittedName>
</protein>
<accession>A0A6J5M0G0</accession>
<sequence>MKLAKAVDDLTPLIAEVKALHRANMAKYDAQLNQAVEMGLLSEWIKSDTPILNETKETRKALEALQNEAERRHVLTLSYFKITA</sequence>
<dbReference type="EMBL" id="LR796351">
    <property type="protein sequence ID" value="CAB4139642.1"/>
    <property type="molecule type" value="Genomic_DNA"/>
</dbReference>
<name>A0A6J5M0G0_9CAUD</name>
<gene>
    <name evidence="1" type="ORF">UFOVP338_69</name>
</gene>
<organism evidence="1">
    <name type="scientific">uncultured Caudovirales phage</name>
    <dbReference type="NCBI Taxonomy" id="2100421"/>
    <lineage>
        <taxon>Viruses</taxon>
        <taxon>Duplodnaviria</taxon>
        <taxon>Heunggongvirae</taxon>
        <taxon>Uroviricota</taxon>
        <taxon>Caudoviricetes</taxon>
        <taxon>Peduoviridae</taxon>
        <taxon>Maltschvirus</taxon>
        <taxon>Maltschvirus maltsch</taxon>
    </lineage>
</organism>
<proteinExistence type="predicted"/>